<dbReference type="InterPro" id="IPR000550">
    <property type="entry name" value="Hppk"/>
</dbReference>
<dbReference type="Proteomes" id="UP001224674">
    <property type="component" value="Chromosome"/>
</dbReference>
<evidence type="ECO:0000259" key="9">
    <source>
        <dbReference type="PROSITE" id="PS00794"/>
    </source>
</evidence>
<evidence type="ECO:0000313" key="11">
    <source>
        <dbReference type="Proteomes" id="UP001224674"/>
    </source>
</evidence>
<evidence type="ECO:0000256" key="2">
    <source>
        <dbReference type="ARBA" id="ARBA00005051"/>
    </source>
</evidence>
<dbReference type="AlphaFoldDB" id="A0AAJ6ALX5"/>
<evidence type="ECO:0000256" key="8">
    <source>
        <dbReference type="ARBA" id="ARBA00022909"/>
    </source>
</evidence>
<gene>
    <name evidence="10" type="primary">folK</name>
    <name evidence="10" type="ORF">QDX21_08620</name>
</gene>
<keyword evidence="4 10" id="KW-0808">Transferase</keyword>
<dbReference type="GO" id="GO:0016301">
    <property type="term" value="F:kinase activity"/>
    <property type="evidence" value="ECO:0007669"/>
    <property type="project" value="UniProtKB-KW"/>
</dbReference>
<comment type="catalytic activity">
    <reaction evidence="1">
        <text>6-hydroxymethyl-7,8-dihydropterin + ATP = (7,8-dihydropterin-6-yl)methyl diphosphate + AMP + H(+)</text>
        <dbReference type="Rhea" id="RHEA:11412"/>
        <dbReference type="ChEBI" id="CHEBI:15378"/>
        <dbReference type="ChEBI" id="CHEBI:30616"/>
        <dbReference type="ChEBI" id="CHEBI:44841"/>
        <dbReference type="ChEBI" id="CHEBI:72950"/>
        <dbReference type="ChEBI" id="CHEBI:456215"/>
        <dbReference type="EC" id="2.7.6.3"/>
    </reaction>
</comment>
<name>A0AAJ6ALX5_9MICC</name>
<dbReference type="PANTHER" id="PTHR43071:SF1">
    <property type="entry name" value="2-AMINO-4-HYDROXY-6-HYDROXYMETHYLDIHYDROPTERIDINE PYROPHOSPHOKINASE"/>
    <property type="match status" value="1"/>
</dbReference>
<evidence type="ECO:0000256" key="1">
    <source>
        <dbReference type="ARBA" id="ARBA00000198"/>
    </source>
</evidence>
<keyword evidence="5" id="KW-0547">Nucleotide-binding</keyword>
<accession>A0AAJ6ALX5</accession>
<dbReference type="PANTHER" id="PTHR43071">
    <property type="entry name" value="2-AMINO-4-HYDROXY-6-HYDROXYMETHYLDIHYDROPTERIDINE PYROPHOSPHOKINASE"/>
    <property type="match status" value="1"/>
</dbReference>
<keyword evidence="11" id="KW-1185">Reference proteome</keyword>
<dbReference type="EC" id="2.7.6.3" evidence="3"/>
<sequence length="160" mass="17812">MEPVTAVLSLGANLHDPRRQLAEAVVALKGHPQILTVQASPLARTTPVGPVEQPDFLNQTLIITTTLSAEELLAFGHDLEARAHRRREVRWGPRTLDVDVIDYDQQHRADPQLTLPHPRAHERGFVLVPWSWIDPDATLDGTPITELIQAATDADEVHRL</sequence>
<dbReference type="Gene3D" id="3.30.70.560">
    <property type="entry name" value="7,8-Dihydro-6-hydroxymethylpterin-pyrophosphokinase HPPK"/>
    <property type="match status" value="1"/>
</dbReference>
<dbReference type="GO" id="GO:0003848">
    <property type="term" value="F:2-amino-4-hydroxy-6-hydroxymethyldihydropteridine diphosphokinase activity"/>
    <property type="evidence" value="ECO:0007669"/>
    <property type="project" value="UniProtKB-EC"/>
</dbReference>
<reference evidence="10 11" key="1">
    <citation type="submission" date="2023-03" db="EMBL/GenBank/DDBJ databases">
        <title>Complete genome sequences of several Auritidibacter ignavus strains isolated from ear infections.</title>
        <authorList>
            <person name="Baehr T."/>
            <person name="Baumhoegger A.M."/>
        </authorList>
    </citation>
    <scope>NUCLEOTIDE SEQUENCE [LARGE SCALE GENOMIC DNA]</scope>
    <source>
        <strain evidence="10 11">BABAE-6</strain>
    </source>
</reference>
<evidence type="ECO:0000256" key="7">
    <source>
        <dbReference type="ARBA" id="ARBA00022840"/>
    </source>
</evidence>
<dbReference type="NCBIfam" id="TIGR01498">
    <property type="entry name" value="folK"/>
    <property type="match status" value="1"/>
</dbReference>
<comment type="pathway">
    <text evidence="2">Cofactor biosynthesis; tetrahydrofolate biosynthesis; 2-amino-4-hydroxy-6-hydroxymethyl-7,8-dihydropteridine diphosphate from 7,8-dihydroneopterin triphosphate: step 4/4.</text>
</comment>
<protein>
    <recommendedName>
        <fullName evidence="3">2-amino-4-hydroxy-6-hydroxymethyldihydropteridine diphosphokinase</fullName>
        <ecNumber evidence="3">2.7.6.3</ecNumber>
    </recommendedName>
</protein>
<dbReference type="CDD" id="cd00483">
    <property type="entry name" value="HPPK"/>
    <property type="match status" value="1"/>
</dbReference>
<dbReference type="GO" id="GO:0005524">
    <property type="term" value="F:ATP binding"/>
    <property type="evidence" value="ECO:0007669"/>
    <property type="project" value="UniProtKB-KW"/>
</dbReference>
<dbReference type="PROSITE" id="PS00794">
    <property type="entry name" value="HPPK"/>
    <property type="match status" value="1"/>
</dbReference>
<dbReference type="GO" id="GO:0046656">
    <property type="term" value="P:folic acid biosynthetic process"/>
    <property type="evidence" value="ECO:0007669"/>
    <property type="project" value="UniProtKB-KW"/>
</dbReference>
<dbReference type="EMBL" id="CP122566">
    <property type="protein sequence ID" value="WGH92381.1"/>
    <property type="molecule type" value="Genomic_DNA"/>
</dbReference>
<evidence type="ECO:0000256" key="3">
    <source>
        <dbReference type="ARBA" id="ARBA00013253"/>
    </source>
</evidence>
<proteinExistence type="predicted"/>
<keyword evidence="6" id="KW-0418">Kinase</keyword>
<organism evidence="10 11">
    <name type="scientific">Auritidibacter ignavus</name>
    <dbReference type="NCBI Taxonomy" id="678932"/>
    <lineage>
        <taxon>Bacteria</taxon>
        <taxon>Bacillati</taxon>
        <taxon>Actinomycetota</taxon>
        <taxon>Actinomycetes</taxon>
        <taxon>Micrococcales</taxon>
        <taxon>Micrococcaceae</taxon>
        <taxon>Auritidibacter</taxon>
    </lineage>
</organism>
<dbReference type="SUPFAM" id="SSF55083">
    <property type="entry name" value="6-hydroxymethyl-7,8-dihydropterin pyrophosphokinase, HPPK"/>
    <property type="match status" value="1"/>
</dbReference>
<feature type="domain" description="7,8-dihydro-6-hydroxymethylpterin-pyrophosphokinase" evidence="9">
    <location>
        <begin position="90"/>
        <end position="101"/>
    </location>
</feature>
<evidence type="ECO:0000256" key="6">
    <source>
        <dbReference type="ARBA" id="ARBA00022777"/>
    </source>
</evidence>
<evidence type="ECO:0000256" key="4">
    <source>
        <dbReference type="ARBA" id="ARBA00022679"/>
    </source>
</evidence>
<evidence type="ECO:0000313" key="10">
    <source>
        <dbReference type="EMBL" id="WGH92381.1"/>
    </source>
</evidence>
<evidence type="ECO:0000256" key="5">
    <source>
        <dbReference type="ARBA" id="ARBA00022741"/>
    </source>
</evidence>
<dbReference type="RefSeq" id="WP_110101597.1">
    <property type="nucleotide sequence ID" value="NZ_CP122566.1"/>
</dbReference>
<keyword evidence="7" id="KW-0067">ATP-binding</keyword>
<dbReference type="Pfam" id="PF01288">
    <property type="entry name" value="HPPK"/>
    <property type="match status" value="1"/>
</dbReference>
<keyword evidence="8" id="KW-0289">Folate biosynthesis</keyword>
<dbReference type="InterPro" id="IPR035907">
    <property type="entry name" value="Hppk_sf"/>
</dbReference>